<name>A0A7R9JCW7_TIMCA</name>
<feature type="compositionally biased region" description="Polar residues" evidence="1">
    <location>
        <begin position="178"/>
        <end position="191"/>
    </location>
</feature>
<organism evidence="2">
    <name type="scientific">Timema californicum</name>
    <name type="common">California timema</name>
    <name type="synonym">Walking stick</name>
    <dbReference type="NCBI Taxonomy" id="61474"/>
    <lineage>
        <taxon>Eukaryota</taxon>
        <taxon>Metazoa</taxon>
        <taxon>Ecdysozoa</taxon>
        <taxon>Arthropoda</taxon>
        <taxon>Hexapoda</taxon>
        <taxon>Insecta</taxon>
        <taxon>Pterygota</taxon>
        <taxon>Neoptera</taxon>
        <taxon>Polyneoptera</taxon>
        <taxon>Phasmatodea</taxon>
        <taxon>Timematodea</taxon>
        <taxon>Timematoidea</taxon>
        <taxon>Timematidae</taxon>
        <taxon>Timema</taxon>
    </lineage>
</organism>
<gene>
    <name evidence="2" type="ORF">TCMB3V08_LOCUS9417</name>
</gene>
<reference evidence="2" key="1">
    <citation type="submission" date="2020-11" db="EMBL/GenBank/DDBJ databases">
        <authorList>
            <person name="Tran Van P."/>
        </authorList>
    </citation>
    <scope>NUCLEOTIDE SEQUENCE</scope>
</reference>
<proteinExistence type="predicted"/>
<evidence type="ECO:0000313" key="2">
    <source>
        <dbReference type="EMBL" id="CAD7576856.1"/>
    </source>
</evidence>
<dbReference type="AlphaFoldDB" id="A0A7R9JCW7"/>
<evidence type="ECO:0000256" key="1">
    <source>
        <dbReference type="SAM" id="MobiDB-lite"/>
    </source>
</evidence>
<accession>A0A7R9JCW7</accession>
<protein>
    <submittedName>
        <fullName evidence="2">(California timema) hypothetical protein</fullName>
    </submittedName>
</protein>
<sequence length="203" mass="22829">MKLILIDALNSFSHQEGNIKNIYKSRTSLRHIPPIGVSTFEKSLINKEHFLTKIKVKLENRVFGMGVILNTLETNVLLGVLSVISVDIKGIMQNVDQEGTIVKKHDTPWSYIIQTEDGQFRRNRKSLQPLQPLNENGPRVQQELDELANNSSSSPRRESILPVHTTSSEVAIEVPQLNGCSPNSSTPAQRSQRSRKPVDRLDL</sequence>
<feature type="region of interest" description="Disordered" evidence="1">
    <location>
        <begin position="174"/>
        <end position="203"/>
    </location>
</feature>
<dbReference type="EMBL" id="OE184773">
    <property type="protein sequence ID" value="CAD7576856.1"/>
    <property type="molecule type" value="Genomic_DNA"/>
</dbReference>